<accession>A0ACC4BFG3</accession>
<reference evidence="1 2" key="1">
    <citation type="journal article" date="2024" name="Plant Biotechnol. J.">
        <title>Genome and CRISPR/Cas9 system of a widespread forest tree (Populus alba) in the world.</title>
        <authorList>
            <person name="Liu Y.J."/>
            <person name="Jiang P.F."/>
            <person name="Han X.M."/>
            <person name="Li X.Y."/>
            <person name="Wang H.M."/>
            <person name="Wang Y.J."/>
            <person name="Wang X.X."/>
            <person name="Zeng Q.Y."/>
        </authorList>
    </citation>
    <scope>NUCLEOTIDE SEQUENCE [LARGE SCALE GENOMIC DNA]</scope>
    <source>
        <strain evidence="2">cv. PAL-ZL1</strain>
    </source>
</reference>
<evidence type="ECO:0000313" key="1">
    <source>
        <dbReference type="EMBL" id="KAL3576789.1"/>
    </source>
</evidence>
<organism evidence="1 2">
    <name type="scientific">Populus alba</name>
    <name type="common">White poplar</name>
    <dbReference type="NCBI Taxonomy" id="43335"/>
    <lineage>
        <taxon>Eukaryota</taxon>
        <taxon>Viridiplantae</taxon>
        <taxon>Streptophyta</taxon>
        <taxon>Embryophyta</taxon>
        <taxon>Tracheophyta</taxon>
        <taxon>Spermatophyta</taxon>
        <taxon>Magnoliopsida</taxon>
        <taxon>eudicotyledons</taxon>
        <taxon>Gunneridae</taxon>
        <taxon>Pentapetalae</taxon>
        <taxon>rosids</taxon>
        <taxon>fabids</taxon>
        <taxon>Malpighiales</taxon>
        <taxon>Salicaceae</taxon>
        <taxon>Saliceae</taxon>
        <taxon>Populus</taxon>
    </lineage>
</organism>
<evidence type="ECO:0000313" key="2">
    <source>
        <dbReference type="Proteomes" id="UP000309997"/>
    </source>
</evidence>
<sequence length="72" mass="8046">MKDGYDTYCGERGVQLSGGQKRRIALARAILKDPSILLLDEATSALDSVSESLVEEDDGWQNMLRLSRMERS</sequence>
<proteinExistence type="predicted"/>
<dbReference type="Proteomes" id="UP000309997">
    <property type="component" value="Unassembled WGS sequence"/>
</dbReference>
<name>A0ACC4BFG3_POPAL</name>
<gene>
    <name evidence="1" type="ORF">D5086_022072</name>
</gene>
<comment type="caution">
    <text evidence="1">The sequence shown here is derived from an EMBL/GenBank/DDBJ whole genome shotgun (WGS) entry which is preliminary data.</text>
</comment>
<keyword evidence="2" id="KW-1185">Reference proteome</keyword>
<dbReference type="EMBL" id="RCHU02000011">
    <property type="protein sequence ID" value="KAL3576789.1"/>
    <property type="molecule type" value="Genomic_DNA"/>
</dbReference>
<protein>
    <submittedName>
        <fullName evidence="1">Uncharacterized protein</fullName>
    </submittedName>
</protein>